<protein>
    <submittedName>
        <fullName evidence="2">Uncharacterized protein</fullName>
    </submittedName>
</protein>
<evidence type="ECO:0000313" key="3">
    <source>
        <dbReference type="Proteomes" id="UP000038009"/>
    </source>
</evidence>
<feature type="compositionally biased region" description="Basic and acidic residues" evidence="1">
    <location>
        <begin position="155"/>
        <end position="168"/>
    </location>
</feature>
<feature type="region of interest" description="Disordered" evidence="1">
    <location>
        <begin position="80"/>
        <end position="424"/>
    </location>
</feature>
<feature type="compositionally biased region" description="Polar residues" evidence="1">
    <location>
        <begin position="366"/>
        <end position="376"/>
    </location>
</feature>
<reference evidence="2 3" key="1">
    <citation type="journal article" date="2015" name="PLoS Pathog.">
        <title>Leptomonas seymouri: Adaptations to the Dixenous Life Cycle Analyzed by Genome Sequencing, Transcriptome Profiling and Co-infection with Leishmania donovani.</title>
        <authorList>
            <person name="Kraeva N."/>
            <person name="Butenko A."/>
            <person name="Hlavacova J."/>
            <person name="Kostygov A."/>
            <person name="Myskova J."/>
            <person name="Grybchuk D."/>
            <person name="Lestinova T."/>
            <person name="Votypka J."/>
            <person name="Volf P."/>
            <person name="Opperdoes F."/>
            <person name="Flegontov P."/>
            <person name="Lukes J."/>
            <person name="Yurchenko V."/>
        </authorList>
    </citation>
    <scope>NUCLEOTIDE SEQUENCE [LARGE SCALE GENOMIC DNA]</scope>
    <source>
        <strain evidence="2 3">ATCC 30220</strain>
    </source>
</reference>
<dbReference type="AlphaFoldDB" id="A0A0N1HWS2"/>
<sequence length="424" mass="44860">MSIIYVDQLAVRLPSDARNTFNPSYAFNGASGRTLGQVMGLREVQSGHILLPMDAEGSIVVTPGQHYAVVIVRETKSTAASVASDGAATAAGNSGEGNKKNRGQHPGKQQQYQNAQQPQKQNQKPPQQQTQNQPSPRSDAAPDAKPNHNQSQPEPHQKDGLAKQERKTARAALVTAPAELQHVAEAKPVENAPYPAAQSEQPSKKKRHERDAREAAPSQQQHRNGPSKASSPPATVTTHPSPTDGEDSNDVPLMQAYAAPLSLPSSRTSQATAAAASSKNSSKRGSPSTRPETAVAPPPPIPVRPARSSSTSNGSDSDKDDHDKGSKPFSQLYGALASAPVAEEPAPAKKRRAQPEKKAPKVAVPSPQQQPATAAVTTPKHSPKQQHQKHKESPETVPVTLPPSGRSSTLRRAPLDTSSDSDSD</sequence>
<comment type="caution">
    <text evidence="2">The sequence shown here is derived from an EMBL/GenBank/DDBJ whole genome shotgun (WGS) entry which is preliminary data.</text>
</comment>
<proteinExistence type="predicted"/>
<organism evidence="2 3">
    <name type="scientific">Leptomonas seymouri</name>
    <dbReference type="NCBI Taxonomy" id="5684"/>
    <lineage>
        <taxon>Eukaryota</taxon>
        <taxon>Discoba</taxon>
        <taxon>Euglenozoa</taxon>
        <taxon>Kinetoplastea</taxon>
        <taxon>Metakinetoplastina</taxon>
        <taxon>Trypanosomatida</taxon>
        <taxon>Trypanosomatidae</taxon>
        <taxon>Leishmaniinae</taxon>
        <taxon>Leptomonas</taxon>
    </lineage>
</organism>
<name>A0A0N1HWS2_LEPSE</name>
<feature type="compositionally biased region" description="Polar residues" evidence="1">
    <location>
        <begin position="405"/>
        <end position="418"/>
    </location>
</feature>
<feature type="compositionally biased region" description="Low complexity" evidence="1">
    <location>
        <begin position="304"/>
        <end position="315"/>
    </location>
</feature>
<dbReference type="Proteomes" id="UP000038009">
    <property type="component" value="Unassembled WGS sequence"/>
</dbReference>
<feature type="compositionally biased region" description="Low complexity" evidence="1">
    <location>
        <begin position="108"/>
        <end position="133"/>
    </location>
</feature>
<accession>A0A0N1HWS2</accession>
<feature type="compositionally biased region" description="Low complexity" evidence="1">
    <location>
        <begin position="264"/>
        <end position="295"/>
    </location>
</feature>
<dbReference type="EMBL" id="LJSK01000187">
    <property type="protein sequence ID" value="KPI85445.1"/>
    <property type="molecule type" value="Genomic_DNA"/>
</dbReference>
<feature type="compositionally biased region" description="Basic and acidic residues" evidence="1">
    <location>
        <begin position="316"/>
        <end position="326"/>
    </location>
</feature>
<feature type="compositionally biased region" description="Low complexity" evidence="1">
    <location>
        <begin position="80"/>
        <end position="93"/>
    </location>
</feature>
<gene>
    <name evidence="2" type="ORF">ABL78_5499</name>
</gene>
<feature type="compositionally biased region" description="Polar residues" evidence="1">
    <location>
        <begin position="217"/>
        <end position="241"/>
    </location>
</feature>
<feature type="compositionally biased region" description="Low complexity" evidence="1">
    <location>
        <begin position="335"/>
        <end position="345"/>
    </location>
</feature>
<dbReference type="VEuPathDB" id="TriTrypDB:Lsey_0187_0090"/>
<dbReference type="OrthoDB" id="267363at2759"/>
<evidence type="ECO:0000256" key="1">
    <source>
        <dbReference type="SAM" id="MobiDB-lite"/>
    </source>
</evidence>
<keyword evidence="3" id="KW-1185">Reference proteome</keyword>
<evidence type="ECO:0000313" key="2">
    <source>
        <dbReference type="EMBL" id="KPI85445.1"/>
    </source>
</evidence>
<feature type="compositionally biased region" description="Basic residues" evidence="1">
    <location>
        <begin position="381"/>
        <end position="390"/>
    </location>
</feature>
<dbReference type="OMA" id="TPGQHYA"/>